<keyword evidence="3" id="KW-0813">Transport</keyword>
<dbReference type="GO" id="GO:0022904">
    <property type="term" value="P:respiratory electron transport chain"/>
    <property type="evidence" value="ECO:0007669"/>
    <property type="project" value="InterPro"/>
</dbReference>
<evidence type="ECO:0000256" key="10">
    <source>
        <dbReference type="ARBA" id="ARBA00023004"/>
    </source>
</evidence>
<keyword evidence="16" id="KW-1185">Reference proteome</keyword>
<reference evidence="15 16" key="1">
    <citation type="journal article" date="2013" name="Genome Announc.">
        <title>Complete Genome Sequence of Glaciecola psychrophila Strain 170T.</title>
        <authorList>
            <person name="Yin J."/>
            <person name="Chen J."/>
            <person name="Liu G."/>
            <person name="Yu Y."/>
            <person name="Song L."/>
            <person name="Wang X."/>
            <person name="Qu X."/>
        </authorList>
    </citation>
    <scope>NUCLEOTIDE SEQUENCE [LARGE SCALE GENOMIC DNA]</scope>
    <source>
        <strain evidence="15 16">170</strain>
    </source>
</reference>
<dbReference type="GO" id="GO:0009055">
    <property type="term" value="F:electron transfer activity"/>
    <property type="evidence" value="ECO:0007669"/>
    <property type="project" value="InterPro"/>
</dbReference>
<keyword evidence="10" id="KW-0408">Iron</keyword>
<dbReference type="GO" id="GO:0046872">
    <property type="term" value="F:metal ion binding"/>
    <property type="evidence" value="ECO:0007669"/>
    <property type="project" value="UniProtKB-KW"/>
</dbReference>
<evidence type="ECO:0000256" key="9">
    <source>
        <dbReference type="ARBA" id="ARBA00022989"/>
    </source>
</evidence>
<dbReference type="InterPro" id="IPR011577">
    <property type="entry name" value="Cyt_b561_bac/Ni-Hgenase"/>
</dbReference>
<evidence type="ECO:0000256" key="3">
    <source>
        <dbReference type="ARBA" id="ARBA00022448"/>
    </source>
</evidence>
<feature type="domain" description="Cytochrome b561 bacterial/Ni-hydrogenase" evidence="14">
    <location>
        <begin position="7"/>
        <end position="183"/>
    </location>
</feature>
<dbReference type="PANTHER" id="PTHR30529">
    <property type="entry name" value="CYTOCHROME B561"/>
    <property type="match status" value="1"/>
</dbReference>
<keyword evidence="5" id="KW-0349">Heme</keyword>
<sequence>MTPSSQRYHSLSIVLHWSIALALLFMFASGLFMVNADISKADQYRLFQIHKASGVVMLWALILRIVTRVFTHAPALPDSLNPQQVFKAKLGHIFLYVALVTMPLSGWLMVSASPFGLPTFVFVDWIKWPHIPGVARNKTIETLANNVHWITATVLGTLIAGHVGAFFWHKKKHNINLISRMWWNK</sequence>
<evidence type="ECO:0000256" key="6">
    <source>
        <dbReference type="ARBA" id="ARBA00022692"/>
    </source>
</evidence>
<dbReference type="OrthoDB" id="8589936at2"/>
<dbReference type="Pfam" id="PF01292">
    <property type="entry name" value="Ni_hydr_CYTB"/>
    <property type="match status" value="1"/>
</dbReference>
<evidence type="ECO:0000313" key="15">
    <source>
        <dbReference type="EMBL" id="AGH43892.1"/>
    </source>
</evidence>
<evidence type="ECO:0000256" key="1">
    <source>
        <dbReference type="ARBA" id="ARBA00001970"/>
    </source>
</evidence>
<dbReference type="SUPFAM" id="SSF81342">
    <property type="entry name" value="Transmembrane di-heme cytochromes"/>
    <property type="match status" value="1"/>
</dbReference>
<dbReference type="KEGG" id="gps:C427_1783"/>
<dbReference type="GO" id="GO:0020037">
    <property type="term" value="F:heme binding"/>
    <property type="evidence" value="ECO:0007669"/>
    <property type="project" value="TreeGrafter"/>
</dbReference>
<keyword evidence="11 13" id="KW-0472">Membrane</keyword>
<dbReference type="AlphaFoldDB" id="K6ZN04"/>
<keyword evidence="8" id="KW-0249">Electron transport</keyword>
<dbReference type="Gene3D" id="1.20.950.20">
    <property type="entry name" value="Transmembrane di-heme cytochromes, Chain C"/>
    <property type="match status" value="1"/>
</dbReference>
<evidence type="ECO:0000313" key="16">
    <source>
        <dbReference type="Proteomes" id="UP000011864"/>
    </source>
</evidence>
<evidence type="ECO:0000256" key="11">
    <source>
        <dbReference type="ARBA" id="ARBA00023136"/>
    </source>
</evidence>
<feature type="transmembrane region" description="Helical" evidence="13">
    <location>
        <begin position="12"/>
        <end position="32"/>
    </location>
</feature>
<dbReference type="Proteomes" id="UP000011864">
    <property type="component" value="Chromosome"/>
</dbReference>
<proteinExistence type="inferred from homology"/>
<keyword evidence="7" id="KW-0479">Metal-binding</keyword>
<dbReference type="GO" id="GO:0005886">
    <property type="term" value="C:plasma membrane"/>
    <property type="evidence" value="ECO:0007669"/>
    <property type="project" value="UniProtKB-SubCell"/>
</dbReference>
<comment type="subcellular location">
    <subcellularLocation>
        <location evidence="2">Cell membrane</location>
        <topology evidence="2">Multi-pass membrane protein</topology>
    </subcellularLocation>
</comment>
<dbReference type="RefSeq" id="WP_007637483.1">
    <property type="nucleotide sequence ID" value="NC_020514.1"/>
</dbReference>
<feature type="transmembrane region" description="Helical" evidence="13">
    <location>
        <begin position="52"/>
        <end position="70"/>
    </location>
</feature>
<organism evidence="15 16">
    <name type="scientific">Paraglaciecola psychrophila 170</name>
    <dbReference type="NCBI Taxonomy" id="1129794"/>
    <lineage>
        <taxon>Bacteria</taxon>
        <taxon>Pseudomonadati</taxon>
        <taxon>Pseudomonadota</taxon>
        <taxon>Gammaproteobacteria</taxon>
        <taxon>Alteromonadales</taxon>
        <taxon>Alteromonadaceae</taxon>
        <taxon>Paraglaciecola</taxon>
    </lineage>
</organism>
<evidence type="ECO:0000256" key="8">
    <source>
        <dbReference type="ARBA" id="ARBA00022982"/>
    </source>
</evidence>
<dbReference type="EMBL" id="CP003837">
    <property type="protein sequence ID" value="AGH43892.1"/>
    <property type="molecule type" value="Genomic_DNA"/>
</dbReference>
<feature type="transmembrane region" description="Helical" evidence="13">
    <location>
        <begin position="90"/>
        <end position="110"/>
    </location>
</feature>
<dbReference type="STRING" id="1129794.C427_1783"/>
<evidence type="ECO:0000259" key="14">
    <source>
        <dbReference type="Pfam" id="PF01292"/>
    </source>
</evidence>
<keyword evidence="4" id="KW-1003">Cell membrane</keyword>
<keyword evidence="6 13" id="KW-0812">Transmembrane</keyword>
<gene>
    <name evidence="15" type="primary">cybB</name>
    <name evidence="15" type="ORF">C427_1783</name>
</gene>
<evidence type="ECO:0000256" key="13">
    <source>
        <dbReference type="SAM" id="Phobius"/>
    </source>
</evidence>
<dbReference type="InterPro" id="IPR052168">
    <property type="entry name" value="Cytochrome_b561_oxidase"/>
</dbReference>
<dbReference type="PANTHER" id="PTHR30529:SF1">
    <property type="entry name" value="CYTOCHROME B561 HOMOLOG 2"/>
    <property type="match status" value="1"/>
</dbReference>
<accession>K6ZN04</accession>
<dbReference type="HOGENOM" id="CLU_095321_2_0_6"/>
<feature type="transmembrane region" description="Helical" evidence="13">
    <location>
        <begin position="147"/>
        <end position="168"/>
    </location>
</feature>
<comment type="similarity">
    <text evidence="12">Belongs to the cytochrome b561 family.</text>
</comment>
<evidence type="ECO:0000256" key="4">
    <source>
        <dbReference type="ARBA" id="ARBA00022475"/>
    </source>
</evidence>
<evidence type="ECO:0000256" key="5">
    <source>
        <dbReference type="ARBA" id="ARBA00022617"/>
    </source>
</evidence>
<evidence type="ECO:0000256" key="2">
    <source>
        <dbReference type="ARBA" id="ARBA00004651"/>
    </source>
</evidence>
<protein>
    <submittedName>
        <fullName evidence="15">Cytochrome B561</fullName>
    </submittedName>
</protein>
<dbReference type="eggNOG" id="COG3038">
    <property type="taxonomic scope" value="Bacteria"/>
</dbReference>
<evidence type="ECO:0000256" key="12">
    <source>
        <dbReference type="ARBA" id="ARBA00037975"/>
    </source>
</evidence>
<evidence type="ECO:0000256" key="7">
    <source>
        <dbReference type="ARBA" id="ARBA00022723"/>
    </source>
</evidence>
<keyword evidence="9 13" id="KW-1133">Transmembrane helix</keyword>
<dbReference type="PATRIC" id="fig|1129794.4.peg.1768"/>
<name>K6ZN04_9ALTE</name>
<dbReference type="InterPro" id="IPR016174">
    <property type="entry name" value="Di-haem_cyt_TM"/>
</dbReference>
<comment type="cofactor">
    <cofactor evidence="1">
        <name>heme b</name>
        <dbReference type="ChEBI" id="CHEBI:60344"/>
    </cofactor>
</comment>